<accession>A0A0A9XX86</accession>
<feature type="compositionally biased region" description="Polar residues" evidence="1">
    <location>
        <begin position="92"/>
        <end position="106"/>
    </location>
</feature>
<feature type="non-terminal residue" evidence="2">
    <location>
        <position position="123"/>
    </location>
</feature>
<gene>
    <name evidence="2" type="primary">sla1</name>
    <name evidence="2" type="ORF">CM83_105540</name>
</gene>
<name>A0A0A9XX86_LYGHE</name>
<evidence type="ECO:0000313" key="2">
    <source>
        <dbReference type="EMBL" id="JAG23478.1"/>
    </source>
</evidence>
<reference evidence="2" key="1">
    <citation type="journal article" date="2014" name="PLoS ONE">
        <title>Transcriptome-Based Identification of ABC Transporters in the Western Tarnished Plant Bug Lygus hesperus.</title>
        <authorList>
            <person name="Hull J.J."/>
            <person name="Chaney K."/>
            <person name="Geib S.M."/>
            <person name="Fabrick J.A."/>
            <person name="Brent C.S."/>
            <person name="Walsh D."/>
            <person name="Lavine L.C."/>
        </authorList>
    </citation>
    <scope>NUCLEOTIDE SEQUENCE</scope>
</reference>
<evidence type="ECO:0000256" key="1">
    <source>
        <dbReference type="SAM" id="MobiDB-lite"/>
    </source>
</evidence>
<organism evidence="2">
    <name type="scientific">Lygus hesperus</name>
    <name type="common">Western plant bug</name>
    <dbReference type="NCBI Taxonomy" id="30085"/>
    <lineage>
        <taxon>Eukaryota</taxon>
        <taxon>Metazoa</taxon>
        <taxon>Ecdysozoa</taxon>
        <taxon>Arthropoda</taxon>
        <taxon>Hexapoda</taxon>
        <taxon>Insecta</taxon>
        <taxon>Pterygota</taxon>
        <taxon>Neoptera</taxon>
        <taxon>Paraneoptera</taxon>
        <taxon>Hemiptera</taxon>
        <taxon>Heteroptera</taxon>
        <taxon>Panheteroptera</taxon>
        <taxon>Cimicomorpha</taxon>
        <taxon>Miridae</taxon>
        <taxon>Mirini</taxon>
        <taxon>Lygus</taxon>
    </lineage>
</organism>
<feature type="region of interest" description="Disordered" evidence="1">
    <location>
        <begin position="82"/>
        <end position="123"/>
    </location>
</feature>
<dbReference type="AlphaFoldDB" id="A0A0A9XX86"/>
<proteinExistence type="predicted"/>
<sequence length="123" mass="13910">MAFFDPNTNKAWNLNEIRAILEEEDDEPFDDLFDDPIDVTYIPPLVDPMTDDEDIDENITGEVHEDDNKDISGTFEIHNLRKSTVEKRDSSQHASPTAGPSNNNKKTNPKDKSLQINGVPAKR</sequence>
<reference evidence="2" key="2">
    <citation type="submission" date="2014-07" db="EMBL/GenBank/DDBJ databases">
        <authorList>
            <person name="Hull J."/>
        </authorList>
    </citation>
    <scope>NUCLEOTIDE SEQUENCE</scope>
</reference>
<protein>
    <submittedName>
        <fullName evidence="2">Actin cytoskeleton-regulatory complex protein sla1</fullName>
    </submittedName>
</protein>
<dbReference type="EMBL" id="GBHO01020126">
    <property type="protein sequence ID" value="JAG23478.1"/>
    <property type="molecule type" value="Transcribed_RNA"/>
</dbReference>